<evidence type="ECO:0000256" key="2">
    <source>
        <dbReference type="ARBA" id="ARBA00022588"/>
    </source>
</evidence>
<dbReference type="SMART" id="SM00644">
    <property type="entry name" value="Ami_2"/>
    <property type="match status" value="1"/>
</dbReference>
<dbReference type="CDD" id="cd06583">
    <property type="entry name" value="PGRP"/>
    <property type="match status" value="1"/>
</dbReference>
<protein>
    <recommendedName>
        <fullName evidence="7">Peptidoglycan-recognition protein</fullName>
    </recommendedName>
</protein>
<evidence type="ECO:0000256" key="3">
    <source>
        <dbReference type="ARBA" id="ARBA00022729"/>
    </source>
</evidence>
<comment type="similarity">
    <text evidence="1 7">Belongs to the N-acetylmuramoyl-L-alanine amidase 2 family.</text>
</comment>
<keyword evidence="4 7" id="KW-0391">Immunity</keyword>
<dbReference type="PANTHER" id="PTHR11022">
    <property type="entry name" value="PEPTIDOGLYCAN RECOGNITION PROTEIN"/>
    <property type="match status" value="1"/>
</dbReference>
<accession>E2RYF5</accession>
<dbReference type="GO" id="GO:0008270">
    <property type="term" value="F:zinc ion binding"/>
    <property type="evidence" value="ECO:0007669"/>
    <property type="project" value="InterPro"/>
</dbReference>
<evidence type="ECO:0000256" key="9">
    <source>
        <dbReference type="SAM" id="SignalP"/>
    </source>
</evidence>
<feature type="disulfide bond" evidence="8">
    <location>
        <begin position="19"/>
        <end position="143"/>
    </location>
</feature>
<dbReference type="Pfam" id="PF01510">
    <property type="entry name" value="Amidase_2"/>
    <property type="match status" value="1"/>
</dbReference>
<organism evidence="12">
    <name type="scientific">Tenebrio molitor</name>
    <name type="common">Yellow mealworm beetle</name>
    <dbReference type="NCBI Taxonomy" id="7067"/>
    <lineage>
        <taxon>Eukaryota</taxon>
        <taxon>Metazoa</taxon>
        <taxon>Ecdysozoa</taxon>
        <taxon>Arthropoda</taxon>
        <taxon>Hexapoda</taxon>
        <taxon>Insecta</taxon>
        <taxon>Pterygota</taxon>
        <taxon>Neoptera</taxon>
        <taxon>Endopterygota</taxon>
        <taxon>Coleoptera</taxon>
        <taxon>Polyphaga</taxon>
        <taxon>Cucujiformia</taxon>
        <taxon>Tenebrionidae</taxon>
        <taxon>Tenebrio</taxon>
    </lineage>
</organism>
<name>E2RYF5_TENMO</name>
<dbReference type="FunFam" id="3.40.80.10:FF:000001">
    <property type="entry name" value="Peptidoglycan recognition protein 1"/>
    <property type="match status" value="1"/>
</dbReference>
<dbReference type="InterPro" id="IPR006619">
    <property type="entry name" value="PGRP_domain_met/bac"/>
</dbReference>
<dbReference type="InterPro" id="IPR036505">
    <property type="entry name" value="Amidase/PGRP_sf"/>
</dbReference>
<dbReference type="PIRSF" id="PIRSF037945">
    <property type="entry name" value="PGRPs"/>
    <property type="match status" value="1"/>
</dbReference>
<dbReference type="SMART" id="SM00701">
    <property type="entry name" value="PGRP"/>
    <property type="match status" value="1"/>
</dbReference>
<evidence type="ECO:0000256" key="8">
    <source>
        <dbReference type="PIRSR" id="PIRSR037945-1"/>
    </source>
</evidence>
<dbReference type="AlphaFoldDB" id="E2RYF5"/>
<feature type="chain" id="PRO_5003164363" description="Peptidoglycan-recognition protein" evidence="9">
    <location>
        <begin position="18"/>
        <end position="188"/>
    </location>
</feature>
<evidence type="ECO:0000313" key="12">
    <source>
        <dbReference type="EMBL" id="BAJ23047.1"/>
    </source>
</evidence>
<evidence type="ECO:0000256" key="7">
    <source>
        <dbReference type="PIRNR" id="PIRNR037945"/>
    </source>
</evidence>
<dbReference type="InterPro" id="IPR017331">
    <property type="entry name" value="Peptidoglycan_recognition"/>
</dbReference>
<proteinExistence type="evidence at transcript level"/>
<feature type="domain" description="Peptidoglycan recognition protein family" evidence="11">
    <location>
        <begin position="20"/>
        <end position="163"/>
    </location>
</feature>
<dbReference type="InterPro" id="IPR002502">
    <property type="entry name" value="Amidase_domain"/>
</dbReference>
<comment type="function">
    <text evidence="6">Peptidoglycan-recognition protein probably involved in innate immunity by binding to peptidoglycans (PGN) of bacteria and activating the prophenoloxidase (proPO) cascade immune response. Binds to 1,3-beta-D-glucan and PGN.</text>
</comment>
<keyword evidence="3 9" id="KW-0732">Signal</keyword>
<dbReference type="InterPro" id="IPR015510">
    <property type="entry name" value="PGRP"/>
</dbReference>
<dbReference type="GO" id="GO:0042834">
    <property type="term" value="F:peptidoglycan binding"/>
    <property type="evidence" value="ECO:0007669"/>
    <property type="project" value="InterPro"/>
</dbReference>
<dbReference type="Gene3D" id="3.40.80.10">
    <property type="entry name" value="Peptidoglycan recognition protein-like"/>
    <property type="match status" value="1"/>
</dbReference>
<feature type="signal peptide" evidence="9">
    <location>
        <begin position="1"/>
        <end position="17"/>
    </location>
</feature>
<evidence type="ECO:0000256" key="1">
    <source>
        <dbReference type="ARBA" id="ARBA00007553"/>
    </source>
</evidence>
<feature type="domain" description="N-acetylmuramoyl-L-alanine amidase" evidence="10">
    <location>
        <begin position="32"/>
        <end position="169"/>
    </location>
</feature>
<evidence type="ECO:0000256" key="6">
    <source>
        <dbReference type="ARBA" id="ARBA00057187"/>
    </source>
</evidence>
<evidence type="ECO:0000256" key="5">
    <source>
        <dbReference type="ARBA" id="ARBA00023157"/>
    </source>
</evidence>
<feature type="disulfide bond" evidence="8">
    <location>
        <begin position="57"/>
        <end position="63"/>
    </location>
</feature>
<sequence length="188" mass="21026">MFFIILLISLLPYLAQCSCPTIISRSEWGARAPKSVKNLSQNPPPFVVVHHSDTPPCSTLSSCKSRVKNIQNYHMDNRGWQDIGYNFLIGGDGNVYEGRGWGIWGAHVPRYNSKSIGICVIGDFQNEKPPTTQLNTLESLISCAKEKGYIQTNYHLIGHRQGSQTTCPGNALFNEIKTWPNFDSNVRP</sequence>
<keyword evidence="2 7" id="KW-0399">Innate immunity</keyword>
<evidence type="ECO:0000259" key="10">
    <source>
        <dbReference type="SMART" id="SM00644"/>
    </source>
</evidence>
<dbReference type="SUPFAM" id="SSF55846">
    <property type="entry name" value="N-acetylmuramoyl-L-alanine amidase-like"/>
    <property type="match status" value="1"/>
</dbReference>
<dbReference type="EMBL" id="AB560751">
    <property type="protein sequence ID" value="BAJ23047.1"/>
    <property type="molecule type" value="mRNA"/>
</dbReference>
<reference evidence="12" key="1">
    <citation type="journal article" date="2010" name="J. Biol. Chem.">
        <title>Diversity of innate immune recognition mechanism for bacterial polymeric meso-diaminopimelic acid-type peptidoglycan in insects.</title>
        <authorList>
            <person name="Yu Y."/>
            <person name="Park J.-W."/>
            <person name="Kwon H.-M."/>
            <person name="Hwang H.-O."/>
            <person name="Jang I.-H."/>
            <person name="Masuda A."/>
            <person name="Kurokawa K."/>
            <person name="Nakayama H."/>
            <person name="Lee W.-J."/>
            <person name="Dohmae N."/>
            <person name="Zhang J."/>
            <person name="Lee B.L."/>
        </authorList>
    </citation>
    <scope>NUCLEOTIDE SEQUENCE</scope>
    <source>
        <tissue evidence="12">Fatbody</tissue>
    </source>
</reference>
<dbReference type="GO" id="GO:0045087">
    <property type="term" value="P:innate immune response"/>
    <property type="evidence" value="ECO:0007669"/>
    <property type="project" value="UniProtKB-KW"/>
</dbReference>
<dbReference type="PANTHER" id="PTHR11022:SF75">
    <property type="entry name" value="PEPTIDOGLYCAN-RECOGNITION PROTEIN SB1-RELATED"/>
    <property type="match status" value="1"/>
</dbReference>
<evidence type="ECO:0000259" key="11">
    <source>
        <dbReference type="SMART" id="SM00701"/>
    </source>
</evidence>
<dbReference type="GO" id="GO:0009253">
    <property type="term" value="P:peptidoglycan catabolic process"/>
    <property type="evidence" value="ECO:0007669"/>
    <property type="project" value="InterPro"/>
</dbReference>
<dbReference type="GO" id="GO:0008745">
    <property type="term" value="F:N-acetylmuramoyl-L-alanine amidase activity"/>
    <property type="evidence" value="ECO:0007669"/>
    <property type="project" value="InterPro"/>
</dbReference>
<gene>
    <name evidence="12" type="primary">PGRP-SC2</name>
</gene>
<evidence type="ECO:0000256" key="4">
    <source>
        <dbReference type="ARBA" id="ARBA00022859"/>
    </source>
</evidence>
<keyword evidence="5 8" id="KW-1015">Disulfide bond</keyword>